<protein>
    <recommendedName>
        <fullName evidence="3">CYTH domain-containing protein</fullName>
    </recommendedName>
</protein>
<proteinExistence type="predicted"/>
<dbReference type="Gene3D" id="2.40.320.10">
    <property type="entry name" value="Hypothetical Protein Pfu-838710-001"/>
    <property type="match status" value="1"/>
</dbReference>
<name>A0A512N3F7_9HYPH</name>
<dbReference type="Proteomes" id="UP000321058">
    <property type="component" value="Unassembled WGS sequence"/>
</dbReference>
<dbReference type="EMBL" id="BKAJ01000012">
    <property type="protein sequence ID" value="GEP53530.1"/>
    <property type="molecule type" value="Genomic_DNA"/>
</dbReference>
<reference evidence="1 2" key="1">
    <citation type="submission" date="2019-07" db="EMBL/GenBank/DDBJ databases">
        <title>Whole genome shotgun sequence of Reyranella soli NBRC 108950.</title>
        <authorList>
            <person name="Hosoyama A."/>
            <person name="Uohara A."/>
            <person name="Ohji S."/>
            <person name="Ichikawa N."/>
        </authorList>
    </citation>
    <scope>NUCLEOTIDE SEQUENCE [LARGE SCALE GENOMIC DNA]</scope>
    <source>
        <strain evidence="1 2">NBRC 108950</strain>
    </source>
</reference>
<comment type="caution">
    <text evidence="1">The sequence shown here is derived from an EMBL/GenBank/DDBJ whole genome shotgun (WGS) entry which is preliminary data.</text>
</comment>
<evidence type="ECO:0000313" key="1">
    <source>
        <dbReference type="EMBL" id="GEP53530.1"/>
    </source>
</evidence>
<accession>A0A512N3F7</accession>
<dbReference type="SUPFAM" id="SSF55154">
    <property type="entry name" value="CYTH-like phosphatases"/>
    <property type="match status" value="1"/>
</dbReference>
<gene>
    <name evidence="1" type="ORF">RSO01_06960</name>
</gene>
<sequence>MRQAYLDVSGMRIRSVEEGGAIRHVFTYKRPVDGQIVEIETEISAVDFERLWSQRRETLQKLRYSWTDGPFHWDVDFFKTDDNRTYFTQAEVEMPEEQVEPPPLPPSLADHLLATAPAGDPRFASKRLANQAHAEKLLADIKSKGRIE</sequence>
<evidence type="ECO:0008006" key="3">
    <source>
        <dbReference type="Google" id="ProtNLM"/>
    </source>
</evidence>
<organism evidence="1 2">
    <name type="scientific">Reyranella soli</name>
    <dbReference type="NCBI Taxonomy" id="1230389"/>
    <lineage>
        <taxon>Bacteria</taxon>
        <taxon>Pseudomonadati</taxon>
        <taxon>Pseudomonadota</taxon>
        <taxon>Alphaproteobacteria</taxon>
        <taxon>Hyphomicrobiales</taxon>
        <taxon>Reyranellaceae</taxon>
        <taxon>Reyranella</taxon>
    </lineage>
</organism>
<evidence type="ECO:0000313" key="2">
    <source>
        <dbReference type="Proteomes" id="UP000321058"/>
    </source>
</evidence>
<dbReference type="InterPro" id="IPR033469">
    <property type="entry name" value="CYTH-like_dom_sf"/>
</dbReference>
<dbReference type="AlphaFoldDB" id="A0A512N3F7"/>
<keyword evidence="2" id="KW-1185">Reference proteome</keyword>